<accession>A0A9W6KSI4</accession>
<reference evidence="2" key="1">
    <citation type="journal article" date="2014" name="Int. J. Syst. Evol. Microbiol.">
        <title>Complete genome sequence of Corynebacterium casei LMG S-19264T (=DSM 44701T), isolated from a smear-ripened cheese.</title>
        <authorList>
            <consortium name="US DOE Joint Genome Institute (JGI-PGF)"/>
            <person name="Walter F."/>
            <person name="Albersmeier A."/>
            <person name="Kalinowski J."/>
            <person name="Ruckert C."/>
        </authorList>
    </citation>
    <scope>NUCLEOTIDE SEQUENCE</scope>
    <source>
        <strain evidence="2">VKM Ac-1321</strain>
    </source>
</reference>
<reference evidence="2" key="2">
    <citation type="submission" date="2023-01" db="EMBL/GenBank/DDBJ databases">
        <authorList>
            <person name="Sun Q."/>
            <person name="Evtushenko L."/>
        </authorList>
    </citation>
    <scope>NUCLEOTIDE SEQUENCE</scope>
    <source>
        <strain evidence="2">VKM Ac-1321</strain>
    </source>
</reference>
<keyword evidence="3" id="KW-1185">Reference proteome</keyword>
<dbReference type="AlphaFoldDB" id="A0A9W6KSI4"/>
<dbReference type="Gene3D" id="3.40.50.410">
    <property type="entry name" value="von Willebrand factor, type A domain"/>
    <property type="match status" value="1"/>
</dbReference>
<comment type="caution">
    <text evidence="2">The sequence shown here is derived from an EMBL/GenBank/DDBJ whole genome shotgun (WGS) entry which is preliminary data.</text>
</comment>
<dbReference type="Proteomes" id="UP001143480">
    <property type="component" value="Unassembled WGS sequence"/>
</dbReference>
<proteinExistence type="predicted"/>
<evidence type="ECO:0000313" key="3">
    <source>
        <dbReference type="Proteomes" id="UP001143480"/>
    </source>
</evidence>
<dbReference type="InterPro" id="IPR036465">
    <property type="entry name" value="vWFA_dom_sf"/>
</dbReference>
<name>A0A9W6KSI4_9ACTN</name>
<dbReference type="InterPro" id="IPR002035">
    <property type="entry name" value="VWF_A"/>
</dbReference>
<gene>
    <name evidence="2" type="ORF">GCM10017581_076320</name>
</gene>
<organism evidence="2 3">
    <name type="scientific">Dactylosporangium matsuzakiense</name>
    <dbReference type="NCBI Taxonomy" id="53360"/>
    <lineage>
        <taxon>Bacteria</taxon>
        <taxon>Bacillati</taxon>
        <taxon>Actinomycetota</taxon>
        <taxon>Actinomycetes</taxon>
        <taxon>Micromonosporales</taxon>
        <taxon>Micromonosporaceae</taxon>
        <taxon>Dactylosporangium</taxon>
    </lineage>
</organism>
<evidence type="ECO:0000259" key="1">
    <source>
        <dbReference type="PROSITE" id="PS50234"/>
    </source>
</evidence>
<dbReference type="PROSITE" id="PS50234">
    <property type="entry name" value="VWFA"/>
    <property type="match status" value="1"/>
</dbReference>
<dbReference type="PROSITE" id="PS51257">
    <property type="entry name" value="PROKAR_LIPOPROTEIN"/>
    <property type="match status" value="1"/>
</dbReference>
<protein>
    <submittedName>
        <fullName evidence="2">VWA domain-containing protein</fullName>
    </submittedName>
</protein>
<dbReference type="Pfam" id="PF00092">
    <property type="entry name" value="VWA"/>
    <property type="match status" value="1"/>
</dbReference>
<dbReference type="SMART" id="SM00327">
    <property type="entry name" value="VWA"/>
    <property type="match status" value="1"/>
</dbReference>
<dbReference type="SUPFAM" id="SSF53300">
    <property type="entry name" value="vWA-like"/>
    <property type="match status" value="1"/>
</dbReference>
<evidence type="ECO:0000313" key="2">
    <source>
        <dbReference type="EMBL" id="GLL05884.1"/>
    </source>
</evidence>
<dbReference type="SUPFAM" id="SSF53850">
    <property type="entry name" value="Periplasmic binding protein-like II"/>
    <property type="match status" value="1"/>
</dbReference>
<sequence>MARRCYQRAVRFKEFTAVALVAVVLMSACSSDKPSPEKTGGYDASPKALNIIAGTEQETVANTIVKPWCQRKGYQCNITLKGSVDQARLLAAGNNDYDAYWFASSVFAQIGDTGGKLQDTKTMFLTPVVFAGWQSEMQKLGFAGRTDVAIGDILTAVESGQTKVWVTNPTQSNSGATALFGFMNYFAGNGPGKALTQEQLDSAPVEDGITRFIKAMSQTPPSTGTLMSQCVEQPGECRTMFTYEDLVIEKNQELVKAGKEPLVVAYPRGSLAISDSPLGFYPHNNGGDAAKKQILSELQDYLLKDKAAQTELLKLGRRPATSVGLTLDNPDTAVFNPAWGIQATINEQGIQYPSAPVIQAALDRYQTRYRRPVNTYYCLDGSGSMNGNGGWNGVKAAAHQVFDQDQAAVNFLQSHPKDITTVTIFNSGVTAGPWTVSGNDANALHGITNNINGYSPGGGTDMYTCLKEAGDLLSKPQTDDRKGLVVLMTDGRSETGHRSEALSALRAAKVPVVAIAFGSEPDASQLKELASATGGTYVQQNDLVAALRQAAGYK</sequence>
<dbReference type="CDD" id="cd00198">
    <property type="entry name" value="vWFA"/>
    <property type="match status" value="1"/>
</dbReference>
<dbReference type="EMBL" id="BSFP01000064">
    <property type="protein sequence ID" value="GLL05884.1"/>
    <property type="molecule type" value="Genomic_DNA"/>
</dbReference>
<feature type="domain" description="VWFA" evidence="1">
    <location>
        <begin position="374"/>
        <end position="554"/>
    </location>
</feature>
<dbReference type="Pfam" id="PF13531">
    <property type="entry name" value="SBP_bac_11"/>
    <property type="match status" value="1"/>
</dbReference>